<name>A0ABV7Y7M8_9ACTN</name>
<feature type="compositionally biased region" description="Polar residues" evidence="5">
    <location>
        <begin position="1"/>
        <end position="10"/>
    </location>
</feature>
<evidence type="ECO:0000256" key="3">
    <source>
        <dbReference type="ARBA" id="ARBA00022989"/>
    </source>
</evidence>
<evidence type="ECO:0000313" key="8">
    <source>
        <dbReference type="EMBL" id="MFC3761311.1"/>
    </source>
</evidence>
<keyword evidence="3 6" id="KW-1133">Transmembrane helix</keyword>
<protein>
    <submittedName>
        <fullName evidence="8">Lipopolysaccharide assembly protein LapA domain-containing protein</fullName>
    </submittedName>
</protein>
<accession>A0ABV7Y7M8</accession>
<evidence type="ECO:0000259" key="7">
    <source>
        <dbReference type="Pfam" id="PF06305"/>
    </source>
</evidence>
<dbReference type="RefSeq" id="WP_205117664.1">
    <property type="nucleotide sequence ID" value="NZ_JAFBCM010000001.1"/>
</dbReference>
<keyword evidence="4 6" id="KW-0472">Membrane</keyword>
<feature type="transmembrane region" description="Helical" evidence="6">
    <location>
        <begin position="65"/>
        <end position="84"/>
    </location>
</feature>
<evidence type="ECO:0000256" key="5">
    <source>
        <dbReference type="SAM" id="MobiDB-lite"/>
    </source>
</evidence>
<evidence type="ECO:0000256" key="6">
    <source>
        <dbReference type="SAM" id="Phobius"/>
    </source>
</evidence>
<keyword evidence="2 6" id="KW-0812">Transmembrane</keyword>
<keyword evidence="1" id="KW-1003">Cell membrane</keyword>
<evidence type="ECO:0000256" key="2">
    <source>
        <dbReference type="ARBA" id="ARBA00022692"/>
    </source>
</evidence>
<dbReference type="Proteomes" id="UP001595699">
    <property type="component" value="Unassembled WGS sequence"/>
</dbReference>
<keyword evidence="9" id="KW-1185">Reference proteome</keyword>
<evidence type="ECO:0000256" key="1">
    <source>
        <dbReference type="ARBA" id="ARBA00022475"/>
    </source>
</evidence>
<dbReference type="EMBL" id="JBHRZH010000007">
    <property type="protein sequence ID" value="MFC3761311.1"/>
    <property type="molecule type" value="Genomic_DNA"/>
</dbReference>
<evidence type="ECO:0000256" key="4">
    <source>
        <dbReference type="ARBA" id="ARBA00023136"/>
    </source>
</evidence>
<evidence type="ECO:0000313" key="9">
    <source>
        <dbReference type="Proteomes" id="UP001595699"/>
    </source>
</evidence>
<dbReference type="Pfam" id="PF06305">
    <property type="entry name" value="LapA_dom"/>
    <property type="match status" value="1"/>
</dbReference>
<organism evidence="8 9">
    <name type="scientific">Tenggerimyces flavus</name>
    <dbReference type="NCBI Taxonomy" id="1708749"/>
    <lineage>
        <taxon>Bacteria</taxon>
        <taxon>Bacillati</taxon>
        <taxon>Actinomycetota</taxon>
        <taxon>Actinomycetes</taxon>
        <taxon>Propionibacteriales</taxon>
        <taxon>Nocardioidaceae</taxon>
        <taxon>Tenggerimyces</taxon>
    </lineage>
</organism>
<feature type="transmembrane region" description="Helical" evidence="6">
    <location>
        <begin position="104"/>
        <end position="127"/>
    </location>
</feature>
<feature type="region of interest" description="Disordered" evidence="5">
    <location>
        <begin position="1"/>
        <end position="57"/>
    </location>
</feature>
<sequence length="137" mass="14517">MDQRPRQPSSEEPPATKDVPETSAPVAVPVEPASAEVEAPKHAAPSPEAPRPGAKETLRSRTGGLWVVLIAATVVLILLLVFVLQNQQKVQISFLAAEGSLPLGVALLFAAIAGVLIVAIPGTGRILQLRRRARRKL</sequence>
<feature type="compositionally biased region" description="Low complexity" evidence="5">
    <location>
        <begin position="21"/>
        <end position="37"/>
    </location>
</feature>
<reference evidence="9" key="1">
    <citation type="journal article" date="2019" name="Int. J. Syst. Evol. Microbiol.">
        <title>The Global Catalogue of Microorganisms (GCM) 10K type strain sequencing project: providing services to taxonomists for standard genome sequencing and annotation.</title>
        <authorList>
            <consortium name="The Broad Institute Genomics Platform"/>
            <consortium name="The Broad Institute Genome Sequencing Center for Infectious Disease"/>
            <person name="Wu L."/>
            <person name="Ma J."/>
        </authorList>
    </citation>
    <scope>NUCLEOTIDE SEQUENCE [LARGE SCALE GENOMIC DNA]</scope>
    <source>
        <strain evidence="9">CGMCC 4.7241</strain>
    </source>
</reference>
<dbReference type="InterPro" id="IPR010445">
    <property type="entry name" value="LapA_dom"/>
</dbReference>
<feature type="domain" description="Lipopolysaccharide assembly protein A" evidence="7">
    <location>
        <begin position="85"/>
        <end position="136"/>
    </location>
</feature>
<comment type="caution">
    <text evidence="8">The sequence shown here is derived from an EMBL/GenBank/DDBJ whole genome shotgun (WGS) entry which is preliminary data.</text>
</comment>
<proteinExistence type="predicted"/>
<gene>
    <name evidence="8" type="ORF">ACFOUW_10705</name>
</gene>